<reference evidence="1 2" key="1">
    <citation type="submission" date="2024-09" db="EMBL/GenBank/DDBJ databases">
        <authorList>
            <person name="Sun Q."/>
            <person name="Mori K."/>
        </authorList>
    </citation>
    <scope>NUCLEOTIDE SEQUENCE [LARGE SCALE GENOMIC DNA]</scope>
    <source>
        <strain evidence="1 2">CCM 7609</strain>
    </source>
</reference>
<evidence type="ECO:0000313" key="2">
    <source>
        <dbReference type="Proteomes" id="UP001589575"/>
    </source>
</evidence>
<organism evidence="1 2">
    <name type="scientific">Citricoccus parietis</name>
    <dbReference type="NCBI Taxonomy" id="592307"/>
    <lineage>
        <taxon>Bacteria</taxon>
        <taxon>Bacillati</taxon>
        <taxon>Actinomycetota</taxon>
        <taxon>Actinomycetes</taxon>
        <taxon>Micrococcales</taxon>
        <taxon>Micrococcaceae</taxon>
        <taxon>Citricoccus</taxon>
    </lineage>
</organism>
<proteinExistence type="predicted"/>
<keyword evidence="2" id="KW-1185">Reference proteome</keyword>
<gene>
    <name evidence="1" type="ORF">ACFFX0_27740</name>
</gene>
<accession>A0ABV5G748</accession>
<dbReference type="Proteomes" id="UP001589575">
    <property type="component" value="Unassembled WGS sequence"/>
</dbReference>
<name>A0ABV5G748_9MICC</name>
<evidence type="ECO:0000313" key="1">
    <source>
        <dbReference type="EMBL" id="MFB9074777.1"/>
    </source>
</evidence>
<sequence>MHRRGQDNSRVPFRQRRLVLLGGHAGDHRVTVVEDHALSGHVELTFPLGHPRFPIQRDVDGDFVVGGPVHLGEQVAVGL</sequence>
<comment type="caution">
    <text evidence="1">The sequence shown here is derived from an EMBL/GenBank/DDBJ whole genome shotgun (WGS) entry which is preliminary data.</text>
</comment>
<protein>
    <submittedName>
        <fullName evidence="1">Uncharacterized protein</fullName>
    </submittedName>
</protein>
<dbReference type="EMBL" id="JBHMFI010000002">
    <property type="protein sequence ID" value="MFB9074777.1"/>
    <property type="molecule type" value="Genomic_DNA"/>
</dbReference>